<dbReference type="SUPFAM" id="SSF51735">
    <property type="entry name" value="NAD(P)-binding Rossmann-fold domains"/>
    <property type="match status" value="1"/>
</dbReference>
<dbReference type="InterPro" id="IPR036291">
    <property type="entry name" value="NAD(P)-bd_dom_sf"/>
</dbReference>
<accession>A0A7K0DIG5</accession>
<dbReference type="Gene3D" id="3.40.50.720">
    <property type="entry name" value="NAD(P)-binding Rossmann-like Domain"/>
    <property type="match status" value="1"/>
</dbReference>
<dbReference type="GO" id="GO:0016491">
    <property type="term" value="F:oxidoreductase activity"/>
    <property type="evidence" value="ECO:0007669"/>
    <property type="project" value="UniProtKB-KW"/>
</dbReference>
<reference evidence="2 3" key="1">
    <citation type="submission" date="2019-10" db="EMBL/GenBank/DDBJ databases">
        <title>Nocardia macrotermitis sp. nov. and Nocardia aurantia sp. nov., isolated from the gut of fungus growing-termite Macrotermes natalensis.</title>
        <authorList>
            <person name="Benndorf R."/>
            <person name="Schwitalla J."/>
            <person name="Martin K."/>
            <person name="De Beer W."/>
            <person name="Kaster A.-K."/>
            <person name="Vollmers J."/>
            <person name="Poulsen M."/>
            <person name="Beemelmanns C."/>
        </authorList>
    </citation>
    <scope>NUCLEOTIDE SEQUENCE [LARGE SCALE GENOMIC DNA]</scope>
    <source>
        <strain evidence="2 3">RB56</strain>
    </source>
</reference>
<keyword evidence="2" id="KW-0560">Oxidoreductase</keyword>
<comment type="caution">
    <text evidence="2">The sequence shown here is derived from an EMBL/GenBank/DDBJ whole genome shotgun (WGS) entry which is preliminary data.</text>
</comment>
<dbReference type="RefSeq" id="WP_153339402.1">
    <property type="nucleotide sequence ID" value="NZ_WEGI01000002.1"/>
</dbReference>
<evidence type="ECO:0000259" key="1">
    <source>
        <dbReference type="Pfam" id="PF13460"/>
    </source>
</evidence>
<proteinExistence type="predicted"/>
<dbReference type="PANTHER" id="PTHR43162">
    <property type="match status" value="1"/>
</dbReference>
<dbReference type="AlphaFoldDB" id="A0A7K0DIG5"/>
<dbReference type="Proteomes" id="UP000431401">
    <property type="component" value="Unassembled WGS sequence"/>
</dbReference>
<dbReference type="InterPro" id="IPR051604">
    <property type="entry name" value="Ergot_Alk_Oxidoreductase"/>
</dbReference>
<keyword evidence="3" id="KW-1185">Reference proteome</keyword>
<dbReference type="Gene3D" id="3.90.25.10">
    <property type="entry name" value="UDP-galactose 4-epimerase, domain 1"/>
    <property type="match status" value="1"/>
</dbReference>
<dbReference type="EMBL" id="WEGI01000002">
    <property type="protein sequence ID" value="MQY25606.1"/>
    <property type="molecule type" value="Genomic_DNA"/>
</dbReference>
<sequence>MILVTGATGNVGRELVRELDRRGHAVRMLVRDPARAADVPERVARVVGDLTESSTLATAFEGIDAAFLLLPGLAVTPAADAVAAAQLAGVRRLVLLSSFNVLGDPMPMMGRWHHEREQIVRGSGIPATILRPGGYMTNALEWVAAVRSGEPVLDPSGPGRYAPIDPADIAAVAAVALTEDGHAGAEYVLTGDEAFTIAEQVAVLAATLGHDIPVRTAATPEEAVRARYSNGAPPALAEAILEGFTLMRADTVGLRTDTVEKLLGRRPARFADWCARNAGRFRTSADTEH</sequence>
<gene>
    <name evidence="2" type="primary">azoB_1</name>
    <name evidence="2" type="ORF">NRB56_11630</name>
</gene>
<feature type="domain" description="NAD(P)-binding" evidence="1">
    <location>
        <begin position="6"/>
        <end position="179"/>
    </location>
</feature>
<evidence type="ECO:0000313" key="2">
    <source>
        <dbReference type="EMBL" id="MQY25606.1"/>
    </source>
</evidence>
<name>A0A7K0DIG5_9NOCA</name>
<dbReference type="PANTHER" id="PTHR43162:SF1">
    <property type="entry name" value="PRESTALK A DIFFERENTIATION PROTEIN A"/>
    <property type="match status" value="1"/>
</dbReference>
<evidence type="ECO:0000313" key="3">
    <source>
        <dbReference type="Proteomes" id="UP000431401"/>
    </source>
</evidence>
<dbReference type="OrthoDB" id="5510591at2"/>
<protein>
    <submittedName>
        <fullName evidence="2">NAD(P)H azoreductase</fullName>
        <ecNumber evidence="2">1.7.-.-</ecNumber>
    </submittedName>
</protein>
<dbReference type="EC" id="1.7.-.-" evidence="2"/>
<organism evidence="2 3">
    <name type="scientific">Nocardia aurantia</name>
    <dbReference type="NCBI Taxonomy" id="2585199"/>
    <lineage>
        <taxon>Bacteria</taxon>
        <taxon>Bacillati</taxon>
        <taxon>Actinomycetota</taxon>
        <taxon>Actinomycetes</taxon>
        <taxon>Mycobacteriales</taxon>
        <taxon>Nocardiaceae</taxon>
        <taxon>Nocardia</taxon>
    </lineage>
</organism>
<dbReference type="InterPro" id="IPR016040">
    <property type="entry name" value="NAD(P)-bd_dom"/>
</dbReference>
<dbReference type="Pfam" id="PF13460">
    <property type="entry name" value="NAD_binding_10"/>
    <property type="match status" value="1"/>
</dbReference>